<keyword evidence="3" id="KW-0238">DNA-binding</keyword>
<dbReference type="PROSITE" id="PS50932">
    <property type="entry name" value="HTH_LACI_2"/>
    <property type="match status" value="1"/>
</dbReference>
<name>A0A0R2GUB1_9LACO</name>
<dbReference type="EMBL" id="JQBA01000025">
    <property type="protein sequence ID" value="KRN44030.1"/>
    <property type="molecule type" value="Genomic_DNA"/>
</dbReference>
<accession>A0A0R2GUB1</accession>
<keyword evidence="1" id="KW-0678">Repressor</keyword>
<dbReference type="PATRIC" id="fig|148604.4.peg.973"/>
<dbReference type="eggNOG" id="COG1609">
    <property type="taxonomic scope" value="Bacteria"/>
</dbReference>
<dbReference type="SMART" id="SM00354">
    <property type="entry name" value="HTH_LACI"/>
    <property type="match status" value="1"/>
</dbReference>
<evidence type="ECO:0000259" key="6">
    <source>
        <dbReference type="PROSITE" id="PS50943"/>
    </source>
</evidence>
<dbReference type="SUPFAM" id="SSF53822">
    <property type="entry name" value="Periplasmic binding protein-like I"/>
    <property type="match status" value="1"/>
</dbReference>
<dbReference type="Gene3D" id="1.10.260.40">
    <property type="entry name" value="lambda repressor-like DNA-binding domains"/>
    <property type="match status" value="1"/>
</dbReference>
<organism evidence="7 8">
    <name type="scientific">Limosilactobacillus ingluviei</name>
    <dbReference type="NCBI Taxonomy" id="148604"/>
    <lineage>
        <taxon>Bacteria</taxon>
        <taxon>Bacillati</taxon>
        <taxon>Bacillota</taxon>
        <taxon>Bacilli</taxon>
        <taxon>Lactobacillales</taxon>
        <taxon>Lactobacillaceae</taxon>
        <taxon>Limosilactobacillus</taxon>
    </lineage>
</organism>
<dbReference type="Pfam" id="PF13377">
    <property type="entry name" value="Peripla_BP_3"/>
    <property type="match status" value="1"/>
</dbReference>
<dbReference type="Pfam" id="PF00356">
    <property type="entry name" value="LacI"/>
    <property type="match status" value="1"/>
</dbReference>
<dbReference type="GO" id="GO:0003700">
    <property type="term" value="F:DNA-binding transcription factor activity"/>
    <property type="evidence" value="ECO:0007669"/>
    <property type="project" value="TreeGrafter"/>
</dbReference>
<dbReference type="GO" id="GO:0000976">
    <property type="term" value="F:transcription cis-regulatory region binding"/>
    <property type="evidence" value="ECO:0007669"/>
    <property type="project" value="TreeGrafter"/>
</dbReference>
<sequence length="360" mass="39912">MINHVIIKKILHKGRNLIMKKLKLEDVAALAGVSKTTVSRVINRRGSLSQKTIDKVEAAMAQLNYHPNVIAQQLHTQRTNLIGILVPSVANPFFGELTMYLEDALFQRGYKVLISDALNQTAKEERYLSQLMGHQVDGLIIATHNNKLEEYQHANLPIVAIDRFLRADIPVVASDNYAGAKLATEALIQRGCQHIIHTYTTNPSNWHDNQREKAFQAVMADHHLPAITYTTAFDCPPAERTARFERLFDEHPAVDGIFASNDLDAARLLSLARARGYRVPADLQIIGYDGAQATQELVPELATIIQPIEQMATYAVKLLADRMAGEFTPTSTVLPVNLKTGQTLKTLGSSSTGTDELLEE</sequence>
<dbReference type="AlphaFoldDB" id="A0A0R2GUB1"/>
<dbReference type="CDD" id="cd01392">
    <property type="entry name" value="HTH_LacI"/>
    <property type="match status" value="1"/>
</dbReference>
<keyword evidence="4" id="KW-0804">Transcription</keyword>
<evidence type="ECO:0000256" key="4">
    <source>
        <dbReference type="ARBA" id="ARBA00023163"/>
    </source>
</evidence>
<dbReference type="CDD" id="cd06291">
    <property type="entry name" value="PBP1_Qymf-like"/>
    <property type="match status" value="1"/>
</dbReference>
<feature type="domain" description="HTH lacI-type" evidence="5">
    <location>
        <begin position="22"/>
        <end position="76"/>
    </location>
</feature>
<dbReference type="PANTHER" id="PTHR30146">
    <property type="entry name" value="LACI-RELATED TRANSCRIPTIONAL REPRESSOR"/>
    <property type="match status" value="1"/>
</dbReference>
<evidence type="ECO:0000256" key="3">
    <source>
        <dbReference type="ARBA" id="ARBA00023125"/>
    </source>
</evidence>
<dbReference type="InterPro" id="IPR001387">
    <property type="entry name" value="Cro/C1-type_HTH"/>
</dbReference>
<keyword evidence="2" id="KW-0805">Transcription regulation</keyword>
<proteinExistence type="predicted"/>
<comment type="caution">
    <text evidence="7">The sequence shown here is derived from an EMBL/GenBank/DDBJ whole genome shotgun (WGS) entry which is preliminary data.</text>
</comment>
<evidence type="ECO:0000256" key="2">
    <source>
        <dbReference type="ARBA" id="ARBA00023015"/>
    </source>
</evidence>
<feature type="domain" description="HTH cro/C1-type" evidence="6">
    <location>
        <begin position="20"/>
        <end position="66"/>
    </location>
</feature>
<evidence type="ECO:0000256" key="1">
    <source>
        <dbReference type="ARBA" id="ARBA00022491"/>
    </source>
</evidence>
<dbReference type="STRING" id="1203076.GCA_000312405_00927"/>
<evidence type="ECO:0000259" key="5">
    <source>
        <dbReference type="PROSITE" id="PS50932"/>
    </source>
</evidence>
<dbReference type="Gene3D" id="3.40.50.2300">
    <property type="match status" value="2"/>
</dbReference>
<dbReference type="PANTHER" id="PTHR30146:SF95">
    <property type="entry name" value="RIBOSE OPERON REPRESSOR"/>
    <property type="match status" value="1"/>
</dbReference>
<dbReference type="PROSITE" id="PS00356">
    <property type="entry name" value="HTH_LACI_1"/>
    <property type="match status" value="1"/>
</dbReference>
<dbReference type="PROSITE" id="PS50943">
    <property type="entry name" value="HTH_CROC1"/>
    <property type="match status" value="1"/>
</dbReference>
<dbReference type="SUPFAM" id="SSF47413">
    <property type="entry name" value="lambda repressor-like DNA-binding domains"/>
    <property type="match status" value="1"/>
</dbReference>
<dbReference type="Proteomes" id="UP000051639">
    <property type="component" value="Unassembled WGS sequence"/>
</dbReference>
<reference evidence="7 8" key="1">
    <citation type="journal article" date="2015" name="Genome Announc.">
        <title>Expanding the biotechnology potential of lactobacilli through comparative genomics of 213 strains and associated genera.</title>
        <authorList>
            <person name="Sun Z."/>
            <person name="Harris H.M."/>
            <person name="McCann A."/>
            <person name="Guo C."/>
            <person name="Argimon S."/>
            <person name="Zhang W."/>
            <person name="Yang X."/>
            <person name="Jeffery I.B."/>
            <person name="Cooney J.C."/>
            <person name="Kagawa T.F."/>
            <person name="Liu W."/>
            <person name="Song Y."/>
            <person name="Salvetti E."/>
            <person name="Wrobel A."/>
            <person name="Rasinkangas P."/>
            <person name="Parkhill J."/>
            <person name="Rea M.C."/>
            <person name="O'Sullivan O."/>
            <person name="Ritari J."/>
            <person name="Douillard F.P."/>
            <person name="Paul Ross R."/>
            <person name="Yang R."/>
            <person name="Briner A.E."/>
            <person name="Felis G.E."/>
            <person name="de Vos W.M."/>
            <person name="Barrangou R."/>
            <person name="Klaenhammer T.R."/>
            <person name="Caufield P.W."/>
            <person name="Cui Y."/>
            <person name="Zhang H."/>
            <person name="O'Toole P.W."/>
        </authorList>
    </citation>
    <scope>NUCLEOTIDE SEQUENCE [LARGE SCALE GENOMIC DNA]</scope>
    <source>
        <strain evidence="7 8">DSM 14792</strain>
    </source>
</reference>
<evidence type="ECO:0000313" key="8">
    <source>
        <dbReference type="Proteomes" id="UP000051639"/>
    </source>
</evidence>
<protein>
    <submittedName>
        <fullName evidence="7">Sucrose operon repressor ScrR</fullName>
    </submittedName>
</protein>
<keyword evidence="8" id="KW-1185">Reference proteome</keyword>
<gene>
    <name evidence="7" type="ORF">IV41_GL000937</name>
</gene>
<dbReference type="InterPro" id="IPR046335">
    <property type="entry name" value="LacI/GalR-like_sensor"/>
</dbReference>
<dbReference type="InterPro" id="IPR010982">
    <property type="entry name" value="Lambda_DNA-bd_dom_sf"/>
</dbReference>
<dbReference type="InterPro" id="IPR028082">
    <property type="entry name" value="Peripla_BP_I"/>
</dbReference>
<dbReference type="InterPro" id="IPR000843">
    <property type="entry name" value="HTH_LacI"/>
</dbReference>
<evidence type="ECO:0000313" key="7">
    <source>
        <dbReference type="EMBL" id="KRN44030.1"/>
    </source>
</evidence>
<dbReference type="PRINTS" id="PR00036">
    <property type="entry name" value="HTHLACI"/>
</dbReference>